<protein>
    <submittedName>
        <fullName evidence="2">Pentapeptide repeat-containing protein</fullName>
    </submittedName>
</protein>
<dbReference type="Gene3D" id="2.160.20.80">
    <property type="entry name" value="E3 ubiquitin-protein ligase SopA"/>
    <property type="match status" value="1"/>
</dbReference>
<organism evidence="2 3">
    <name type="scientific">Arthrobacter sulfonylureivorans</name>
    <dbReference type="NCBI Taxonomy" id="2486855"/>
    <lineage>
        <taxon>Bacteria</taxon>
        <taxon>Bacillati</taxon>
        <taxon>Actinomycetota</taxon>
        <taxon>Actinomycetes</taxon>
        <taxon>Micrococcales</taxon>
        <taxon>Micrococcaceae</taxon>
        <taxon>Arthrobacter</taxon>
    </lineage>
</organism>
<evidence type="ECO:0000313" key="2">
    <source>
        <dbReference type="EMBL" id="UNK45148.1"/>
    </source>
</evidence>
<reference evidence="2 3" key="1">
    <citation type="submission" date="2022-03" db="EMBL/GenBank/DDBJ databases">
        <title>Isotopic signatures of nitrous oxide derived from detoxification processes.</title>
        <authorList>
            <person name="Behrendt U."/>
            <person name="Buchen C."/>
            <person name="Well R."/>
            <person name="Ulrich A."/>
            <person name="Rohe L."/>
            <person name="Kolb S."/>
            <person name="Schloter M."/>
            <person name="Horn M.A."/>
            <person name="Augustin J."/>
        </authorList>
    </citation>
    <scope>NUCLEOTIDE SEQUENCE [LARGE SCALE GENOMIC DNA]</scope>
    <source>
        <strain evidence="2 3">S4-C24</strain>
    </source>
</reference>
<accession>A0ABY3W4P5</accession>
<dbReference type="PANTHER" id="PTHR14136">
    <property type="entry name" value="BTB_POZ DOMAIN-CONTAINING PROTEIN KCTD9"/>
    <property type="match status" value="1"/>
</dbReference>
<sequence length="219" mass="23796">MARPADFTPRIDAPDLGQMTDGDASGLVPEGRVAGLRFVGDELDGRRLAGVSFRECTFHDVSVDGADLRSAGFVDVAIERLNAPVFSAPRSQFRRVVVDGSRFGSAEVYESEWESVEFRNCKLGYVNLRGAELQDVLFTGCILDELDLGGAAAHRLAFADSRVRRLDLTAAKLKHVDLRGLEMRELAGLEGLRGAAMTPFQIGELAPLFAAHFGIVEKT</sequence>
<dbReference type="Proteomes" id="UP000829069">
    <property type="component" value="Chromosome"/>
</dbReference>
<dbReference type="SUPFAM" id="SSF141571">
    <property type="entry name" value="Pentapeptide repeat-like"/>
    <property type="match status" value="1"/>
</dbReference>
<evidence type="ECO:0000256" key="1">
    <source>
        <dbReference type="SAM" id="MobiDB-lite"/>
    </source>
</evidence>
<dbReference type="InterPro" id="IPR001646">
    <property type="entry name" value="5peptide_repeat"/>
</dbReference>
<gene>
    <name evidence="2" type="ORF">MNQ99_14545</name>
</gene>
<dbReference type="RefSeq" id="WP_241913426.1">
    <property type="nucleotide sequence ID" value="NZ_CP093326.1"/>
</dbReference>
<evidence type="ECO:0000313" key="3">
    <source>
        <dbReference type="Proteomes" id="UP000829069"/>
    </source>
</evidence>
<dbReference type="EMBL" id="CP093326">
    <property type="protein sequence ID" value="UNK45148.1"/>
    <property type="molecule type" value="Genomic_DNA"/>
</dbReference>
<proteinExistence type="predicted"/>
<name>A0ABY3W4P5_9MICC</name>
<dbReference type="Pfam" id="PF13599">
    <property type="entry name" value="Pentapeptide_4"/>
    <property type="match status" value="1"/>
</dbReference>
<dbReference type="PANTHER" id="PTHR14136:SF17">
    <property type="entry name" value="BTB_POZ DOMAIN-CONTAINING PROTEIN KCTD9"/>
    <property type="match status" value="1"/>
</dbReference>
<feature type="region of interest" description="Disordered" evidence="1">
    <location>
        <begin position="1"/>
        <end position="26"/>
    </location>
</feature>
<dbReference type="InterPro" id="IPR051082">
    <property type="entry name" value="Pentapeptide-BTB/POZ_domain"/>
</dbReference>
<keyword evidence="3" id="KW-1185">Reference proteome</keyword>